<evidence type="ECO:0000313" key="2">
    <source>
        <dbReference type="EMBL" id="KAL2916034.1"/>
    </source>
</evidence>
<organism evidence="2 3">
    <name type="scientific">Polyrhizophydium stewartii</name>
    <dbReference type="NCBI Taxonomy" id="2732419"/>
    <lineage>
        <taxon>Eukaryota</taxon>
        <taxon>Fungi</taxon>
        <taxon>Fungi incertae sedis</taxon>
        <taxon>Chytridiomycota</taxon>
        <taxon>Chytridiomycota incertae sedis</taxon>
        <taxon>Chytridiomycetes</taxon>
        <taxon>Rhizophydiales</taxon>
        <taxon>Rhizophydiales incertae sedis</taxon>
        <taxon>Polyrhizophydium</taxon>
    </lineage>
</organism>
<dbReference type="Pfam" id="PF00027">
    <property type="entry name" value="cNMP_binding"/>
    <property type="match status" value="1"/>
</dbReference>
<dbReference type="Gene3D" id="2.60.120.10">
    <property type="entry name" value="Jelly Rolls"/>
    <property type="match status" value="1"/>
</dbReference>
<name>A0ABR4N998_9FUNG</name>
<dbReference type="EMBL" id="JADGIZ020000019">
    <property type="protein sequence ID" value="KAL2916034.1"/>
    <property type="molecule type" value="Genomic_DNA"/>
</dbReference>
<proteinExistence type="predicted"/>
<evidence type="ECO:0000313" key="3">
    <source>
        <dbReference type="Proteomes" id="UP001527925"/>
    </source>
</evidence>
<dbReference type="InterPro" id="IPR018490">
    <property type="entry name" value="cNMP-bd_dom_sf"/>
</dbReference>
<reference evidence="2 3" key="1">
    <citation type="submission" date="2023-09" db="EMBL/GenBank/DDBJ databases">
        <title>Pangenome analysis of Batrachochytrium dendrobatidis and related Chytrids.</title>
        <authorList>
            <person name="Yacoub M.N."/>
            <person name="Stajich J.E."/>
            <person name="James T.Y."/>
        </authorList>
    </citation>
    <scope>NUCLEOTIDE SEQUENCE [LARGE SCALE GENOMIC DNA]</scope>
    <source>
        <strain evidence="2 3">JEL0888</strain>
    </source>
</reference>
<gene>
    <name evidence="2" type="ORF">HK105_204458</name>
</gene>
<accession>A0ABR4N998</accession>
<keyword evidence="3" id="KW-1185">Reference proteome</keyword>
<dbReference type="CDD" id="cd00038">
    <property type="entry name" value="CAP_ED"/>
    <property type="match status" value="1"/>
</dbReference>
<dbReference type="SMART" id="SM00100">
    <property type="entry name" value="cNMP"/>
    <property type="match status" value="1"/>
</dbReference>
<dbReference type="SUPFAM" id="SSF51206">
    <property type="entry name" value="cAMP-binding domain-like"/>
    <property type="match status" value="1"/>
</dbReference>
<comment type="caution">
    <text evidence="2">The sequence shown here is derived from an EMBL/GenBank/DDBJ whole genome shotgun (WGS) entry which is preliminary data.</text>
</comment>
<sequence>MWNILSHLKHPMLTCDNRKIHEYIVLRDNPMSAGREEALDMIIKLMSLRIRSFTRFNHLQKRRICEIMRFESYPESALILKEGHPVTFMYFLVNGQVELFQIREGTKYRVGLVNPGDTFGEVHMLPALRTESIATTMPTEVLIVYQNDFFEILKMQDPNHRAFKENLLAPVFDQFLISRAIESFQIITFEPSETILFEGVGSIFMFWVLNGACDARKTITFVRKRGRSGNDYVKGPLMPYDGERVLAADEETMQQVLTVRTLEQGNHVPNMPAYGEDLDLIVESTFNKNRYVENVRQLTVSSPELASFYTVVARSKATLAKISLYEFAFHASPGLLLSLLRTAPALPSVRELQEAFIEKVNWEQYRRKVVGEVHSQRPHS</sequence>
<dbReference type="Proteomes" id="UP001527925">
    <property type="component" value="Unassembled WGS sequence"/>
</dbReference>
<protein>
    <recommendedName>
        <fullName evidence="1">Cyclic nucleotide-binding domain-containing protein</fullName>
    </recommendedName>
</protein>
<dbReference type="PANTHER" id="PTHR23011:SF28">
    <property type="entry name" value="CYCLIC NUCLEOTIDE-BINDING DOMAIN CONTAINING PROTEIN"/>
    <property type="match status" value="1"/>
</dbReference>
<feature type="domain" description="Cyclic nucleotide-binding" evidence="1">
    <location>
        <begin position="52"/>
        <end position="170"/>
    </location>
</feature>
<dbReference type="InterPro" id="IPR014710">
    <property type="entry name" value="RmlC-like_jellyroll"/>
</dbReference>
<evidence type="ECO:0000259" key="1">
    <source>
        <dbReference type="PROSITE" id="PS50042"/>
    </source>
</evidence>
<dbReference type="InterPro" id="IPR000595">
    <property type="entry name" value="cNMP-bd_dom"/>
</dbReference>
<dbReference type="PANTHER" id="PTHR23011">
    <property type="entry name" value="CYCLIC NUCLEOTIDE-BINDING DOMAIN CONTAINING PROTEIN"/>
    <property type="match status" value="1"/>
</dbReference>
<dbReference type="PROSITE" id="PS50042">
    <property type="entry name" value="CNMP_BINDING_3"/>
    <property type="match status" value="1"/>
</dbReference>